<dbReference type="EMBL" id="CP017637">
    <property type="protein sequence ID" value="APG12188.1"/>
    <property type="molecule type" value="Genomic_DNA"/>
</dbReference>
<gene>
    <name evidence="1" type="ORF">BKD09_28020</name>
</gene>
<proteinExistence type="predicted"/>
<dbReference type="Proteomes" id="UP000181962">
    <property type="component" value="Chromosome"/>
</dbReference>
<accession>A0A1L3FFX2</accession>
<dbReference type="SUPFAM" id="SSF158668">
    <property type="entry name" value="MtlR-like"/>
    <property type="match status" value="1"/>
</dbReference>
<dbReference type="InterPro" id="IPR038026">
    <property type="entry name" value="MtlR-like_sf"/>
</dbReference>
<dbReference type="PANTHER" id="PTHR37941:SF1">
    <property type="entry name" value="FUMARASE E-RELATED"/>
    <property type="match status" value="1"/>
</dbReference>
<name>A0A1L3FFX2_BRAJP</name>
<dbReference type="GO" id="GO:0045892">
    <property type="term" value="P:negative regulation of DNA-templated transcription"/>
    <property type="evidence" value="ECO:0007669"/>
    <property type="project" value="TreeGrafter"/>
</dbReference>
<dbReference type="InterPro" id="IPR007761">
    <property type="entry name" value="MtlR-like"/>
</dbReference>
<organism evidence="1 2">
    <name type="scientific">Bradyrhizobium japonicum</name>
    <dbReference type="NCBI Taxonomy" id="375"/>
    <lineage>
        <taxon>Bacteria</taxon>
        <taxon>Pseudomonadati</taxon>
        <taxon>Pseudomonadota</taxon>
        <taxon>Alphaproteobacteria</taxon>
        <taxon>Hyphomicrobiales</taxon>
        <taxon>Nitrobacteraceae</taxon>
        <taxon>Bradyrhizobium</taxon>
    </lineage>
</organism>
<reference evidence="1 2" key="1">
    <citation type="submission" date="2016-11" db="EMBL/GenBank/DDBJ databases">
        <title>Complete Genome Sequence of Bradyrhizobium sp. strain J5, an isolated from soybean nodule in Hokkaido.</title>
        <authorList>
            <person name="Kanehara K."/>
        </authorList>
    </citation>
    <scope>NUCLEOTIDE SEQUENCE [LARGE SCALE GENOMIC DNA]</scope>
    <source>
        <strain evidence="1 2">J5</strain>
    </source>
</reference>
<dbReference type="PANTHER" id="PTHR37941">
    <property type="entry name" value="FUMARASE E-RELATED"/>
    <property type="match status" value="1"/>
</dbReference>
<evidence type="ECO:0000313" key="1">
    <source>
        <dbReference type="EMBL" id="APG12188.1"/>
    </source>
</evidence>
<dbReference type="Gene3D" id="1.20.120.330">
    <property type="entry name" value="Nucleotidyltransferases domain 2"/>
    <property type="match status" value="1"/>
</dbReference>
<evidence type="ECO:0000313" key="2">
    <source>
        <dbReference type="Proteomes" id="UP000181962"/>
    </source>
</evidence>
<protein>
    <submittedName>
        <fullName evidence="1">Uncharacterized protein</fullName>
    </submittedName>
</protein>
<dbReference type="AlphaFoldDB" id="A0A1L3FFX2"/>
<sequence length="177" mass="20382">MSIFSKLRSLSRQEATMDDMHEFQRQVRHESNDRGATLLVMANCDLALTQSIYRVLKVPEDLRQRLEVDGGPLSTFSQRILMGRALAIYGEMMQHNLDLLRHLRNAFAHSHVPIAFETPEIAEAIAHFKVQALLPPYNLGAESKPYPEEPKARFHHACETMSHNLIVWGWRKHETMP</sequence>